<dbReference type="SUPFAM" id="SSF47413">
    <property type="entry name" value="lambda repressor-like DNA-binding domains"/>
    <property type="match status" value="1"/>
</dbReference>
<dbReference type="Proteomes" id="UP001295463">
    <property type="component" value="Chromosome"/>
</dbReference>
<feature type="compositionally biased region" description="Low complexity" evidence="1">
    <location>
        <begin position="157"/>
        <end position="175"/>
    </location>
</feature>
<accession>A0ABM9D4N3</accession>
<feature type="region of interest" description="Disordered" evidence="1">
    <location>
        <begin position="138"/>
        <end position="192"/>
    </location>
</feature>
<protein>
    <submittedName>
        <fullName evidence="3">Helix-turn-helix domain-containing protein</fullName>
    </submittedName>
</protein>
<name>A0ABM9D4N3_9BACT</name>
<keyword evidence="4" id="KW-1185">Reference proteome</keyword>
<dbReference type="InterPro" id="IPR010982">
    <property type="entry name" value="Lambda_DNA-bd_dom_sf"/>
</dbReference>
<evidence type="ECO:0000313" key="3">
    <source>
        <dbReference type="EMBL" id="CAH2030219.1"/>
    </source>
</evidence>
<evidence type="ECO:0000313" key="4">
    <source>
        <dbReference type="Proteomes" id="UP001295463"/>
    </source>
</evidence>
<dbReference type="SMART" id="SM00530">
    <property type="entry name" value="HTH_XRE"/>
    <property type="match status" value="1"/>
</dbReference>
<dbReference type="CDD" id="cd00093">
    <property type="entry name" value="HTH_XRE"/>
    <property type="match status" value="1"/>
</dbReference>
<dbReference type="InterPro" id="IPR001387">
    <property type="entry name" value="Cro/C1-type_HTH"/>
</dbReference>
<dbReference type="PANTHER" id="PTHR34475">
    <property type="match status" value="1"/>
</dbReference>
<dbReference type="Pfam" id="PF13413">
    <property type="entry name" value="HTH_25"/>
    <property type="match status" value="1"/>
</dbReference>
<dbReference type="PANTHER" id="PTHR34475:SF1">
    <property type="entry name" value="CYTOSKELETON PROTEIN RODZ"/>
    <property type="match status" value="1"/>
</dbReference>
<dbReference type="InterPro" id="IPR050400">
    <property type="entry name" value="Bact_Cytoskel_RodZ"/>
</dbReference>
<feature type="compositionally biased region" description="Pro residues" evidence="1">
    <location>
        <begin position="147"/>
        <end position="156"/>
    </location>
</feature>
<evidence type="ECO:0000259" key="2">
    <source>
        <dbReference type="SMART" id="SM00530"/>
    </source>
</evidence>
<dbReference type="RefSeq" id="WP_305731170.1">
    <property type="nucleotide sequence ID" value="NZ_OW150024.1"/>
</dbReference>
<feature type="domain" description="HTH cro/C1-type" evidence="2">
    <location>
        <begin position="21"/>
        <end position="82"/>
    </location>
</feature>
<sequence length="280" mass="29761">MESCPREPSETNETAASVGERLRHCREAGGHTLEEVAEATKISKTYLRALEEDRFQDLPSPAYFKGFLRLYADYLGINPDDLMARVAECQGSAGETADEAQPEQGGRPWMGGAQRFALPLMLLAALVLSTLLFQPTGREAGQSARPDTPPPAPSPVPRQAVQTPVSSAVVPLPAVTGGEPSPAPAAEELPAPSLQPASGFVVRMKVLKNGTLTVTIDETVSQNYQVTAGDLIEWKAVENLALDISDTAAVELELNGKPLKHQAVPGKSAHLLLGPDGVRL</sequence>
<organism evidence="3 4">
    <name type="scientific">Trichlorobacter ammonificans</name>
    <dbReference type="NCBI Taxonomy" id="2916410"/>
    <lineage>
        <taxon>Bacteria</taxon>
        <taxon>Pseudomonadati</taxon>
        <taxon>Thermodesulfobacteriota</taxon>
        <taxon>Desulfuromonadia</taxon>
        <taxon>Geobacterales</taxon>
        <taxon>Geobacteraceae</taxon>
        <taxon>Trichlorobacter</taxon>
    </lineage>
</organism>
<reference evidence="3 4" key="1">
    <citation type="submission" date="2022-03" db="EMBL/GenBank/DDBJ databases">
        <authorList>
            <person name="Koch H."/>
        </authorList>
    </citation>
    <scope>NUCLEOTIDE SEQUENCE [LARGE SCALE GENOMIC DNA]</scope>
    <source>
        <strain evidence="3 4">G1</strain>
    </source>
</reference>
<gene>
    <name evidence="3" type="ORF">GEAMG1_0397</name>
</gene>
<proteinExistence type="predicted"/>
<dbReference type="Gene3D" id="1.10.260.40">
    <property type="entry name" value="lambda repressor-like DNA-binding domains"/>
    <property type="match status" value="1"/>
</dbReference>
<dbReference type="EMBL" id="OW150024">
    <property type="protein sequence ID" value="CAH2030219.1"/>
    <property type="molecule type" value="Genomic_DNA"/>
</dbReference>
<evidence type="ECO:0000256" key="1">
    <source>
        <dbReference type="SAM" id="MobiDB-lite"/>
    </source>
</evidence>